<reference evidence="4" key="3">
    <citation type="submission" date="2023-07" db="EMBL/GenBank/DDBJ databases">
        <title>Identification of Pectobacterium versatile causing blackleg of potato from New York State with a whole genome sequencing approach.</title>
        <authorList>
            <person name="Ma X."/>
            <person name="Swingle B."/>
        </authorList>
    </citation>
    <scope>NUCLEOTIDE SEQUENCE [LARGE SCALE GENOMIC DNA]</scope>
    <source>
        <strain evidence="4">NY1588A</strain>
    </source>
</reference>
<proteinExistence type="predicted"/>
<dbReference type="InterPro" id="IPR047812">
    <property type="entry name" value="YshB"/>
</dbReference>
<protein>
    <submittedName>
        <fullName evidence="2">YshB family small membrane protein</fullName>
    </submittedName>
</protein>
<evidence type="ECO:0000313" key="2">
    <source>
        <dbReference type="EMBL" id="MBI0556694.1"/>
    </source>
</evidence>
<dbReference type="GeneID" id="45852452"/>
<gene>
    <name evidence="2" type="primary">yshB</name>
    <name evidence="1" type="ordered locus">W5S_4688</name>
    <name evidence="2" type="ORF">F6Q06_19710</name>
</gene>
<dbReference type="KEGG" id="pec:W5S_4688"/>
<dbReference type="EMBL" id="CP003415">
    <property type="protein sequence ID" value="AFI92733.1"/>
    <property type="molecule type" value="Genomic_DNA"/>
</dbReference>
<dbReference type="PATRIC" id="fig|1166016.3.peg.4749"/>
<sequence>MLDSLISAATLSVATHGAEIGSVASHSPQTAIAAVLCAALINFFS</sequence>
<keyword evidence="4" id="KW-1185">Reference proteome</keyword>
<dbReference type="NCBIfam" id="NF033841">
    <property type="entry name" value="small_YshB"/>
    <property type="match status" value="1"/>
</dbReference>
<dbReference type="eggNOG" id="ENOG5030T0U">
    <property type="taxonomic scope" value="Bacteria"/>
</dbReference>
<organism evidence="1 3">
    <name type="scientific">Pectobacterium parmentieri</name>
    <dbReference type="NCBI Taxonomy" id="1905730"/>
    <lineage>
        <taxon>Bacteria</taxon>
        <taxon>Pseudomonadati</taxon>
        <taxon>Pseudomonadota</taxon>
        <taxon>Gammaproteobacteria</taxon>
        <taxon>Enterobacterales</taxon>
        <taxon>Pectobacteriaceae</taxon>
        <taxon>Pectobacterium</taxon>
    </lineage>
</organism>
<accession>A0A0H3ICE3</accession>
<evidence type="ECO:0000313" key="4">
    <source>
        <dbReference type="Proteomes" id="UP001194579"/>
    </source>
</evidence>
<name>A0A0H3ICE3_PECPM</name>
<evidence type="ECO:0000313" key="1">
    <source>
        <dbReference type="EMBL" id="AFI92733.1"/>
    </source>
</evidence>
<dbReference type="Proteomes" id="UP001194579">
    <property type="component" value="Unassembled WGS sequence"/>
</dbReference>
<reference evidence="1 3" key="1">
    <citation type="journal article" date="2012" name="J. Bacteriol.">
        <title>Genome sequence of Pectobacterium sp. strain SCC3193.</title>
        <authorList>
            <person name="Koskinen J.P."/>
            <person name="Laine P."/>
            <person name="Niemi O."/>
            <person name="Nykyri J."/>
            <person name="Harjunpaa H."/>
            <person name="Auvinen P."/>
            <person name="Paulin L."/>
            <person name="Pirhonen M."/>
            <person name="Palva T."/>
            <person name="Holm L."/>
        </authorList>
    </citation>
    <scope>NUCLEOTIDE SEQUENCE [LARGE SCALE GENOMIC DNA]</scope>
    <source>
        <strain evidence="1 3">SCC3193</strain>
    </source>
</reference>
<dbReference type="RefSeq" id="WP_014702095.1">
    <property type="nucleotide sequence ID" value="NC_017845.1"/>
</dbReference>
<dbReference type="HOGENOM" id="CLU_207300_1_0_6"/>
<dbReference type="AlphaFoldDB" id="A0A0H3ICE3"/>
<reference evidence="2" key="4">
    <citation type="submission" date="2024-05" db="EMBL/GenBank/DDBJ databases">
        <title>Identification of Pectobacterium versatile causing blackleg of potato from New York State with a whole genome sequencing approach.</title>
        <authorList>
            <person name="Ma X."/>
            <person name="Swingle B."/>
        </authorList>
    </citation>
    <scope>NUCLEOTIDE SEQUENCE</scope>
    <source>
        <strain evidence="2">NY1588A</strain>
    </source>
</reference>
<evidence type="ECO:0000313" key="3">
    <source>
        <dbReference type="Proteomes" id="UP000008044"/>
    </source>
</evidence>
<dbReference type="STRING" id="1905730.W5S_4688"/>
<reference evidence="1" key="2">
    <citation type="submission" date="2012-03" db="EMBL/GenBank/DDBJ databases">
        <authorList>
            <person name="Koskinen P."/>
            <person name="Laine P."/>
            <person name="Niemi O."/>
            <person name="Nykyri J."/>
            <person name="Harjunpaa H."/>
            <person name="Auvinen P."/>
            <person name="Paulin L."/>
            <person name="Pirhonen M."/>
            <person name="Palva T."/>
            <person name="Holm L."/>
        </authorList>
    </citation>
    <scope>NUCLEOTIDE SEQUENCE</scope>
    <source>
        <strain evidence="1">SCC3193</strain>
    </source>
</reference>
<dbReference type="Proteomes" id="UP000008044">
    <property type="component" value="Chromosome"/>
</dbReference>
<dbReference type="EMBL" id="WABS01000051">
    <property type="protein sequence ID" value="MBI0556694.1"/>
    <property type="molecule type" value="Genomic_DNA"/>
</dbReference>